<gene>
    <name evidence="3" type="ORF">AYM40_16525</name>
</gene>
<feature type="region of interest" description="Disordered" evidence="1">
    <location>
        <begin position="32"/>
        <end position="59"/>
    </location>
</feature>
<accession>A0A160FNA1</accession>
<proteinExistence type="predicted"/>
<reference evidence="3 4" key="1">
    <citation type="journal article" date="2016" name="Gene">
        <title>PacBio SMRT assembly of a complex multi-replicon genome reveals chlorocatechol degradative operon in a region of genome plasticity.</title>
        <authorList>
            <person name="Ricker N."/>
            <person name="Shen S.Y."/>
            <person name="Goordial J."/>
            <person name="Jin S."/>
            <person name="Fulthorpe R.R."/>
        </authorList>
    </citation>
    <scope>NUCLEOTIDE SEQUENCE [LARGE SCALE GENOMIC DNA]</scope>
    <source>
        <strain evidence="3 4">OLGA172</strain>
    </source>
</reference>
<dbReference type="Proteomes" id="UP000076852">
    <property type="component" value="Chromosome 1"/>
</dbReference>
<dbReference type="RefSeq" id="WP_063497152.1">
    <property type="nucleotide sequence ID" value="NZ_CP014578.1"/>
</dbReference>
<evidence type="ECO:0008006" key="5">
    <source>
        <dbReference type="Google" id="ProtNLM"/>
    </source>
</evidence>
<sequence>MQRNVPHAMARTATGLLMVTALGLASLAHAQTPAQTPAQTSATSAQPQPPTLSQAAPPVDPTFSAYSLAQTCKQKNDNVAQGQCVGAIRGIIHGYQYGVLFLGQRASLPPNETQRVSLCLRNTQVSSIVDEFVTDAAQVNEDSLRHTPAEVAVLGSVHMHHGCN</sequence>
<keyword evidence="2" id="KW-0732">Signal</keyword>
<evidence type="ECO:0000313" key="4">
    <source>
        <dbReference type="Proteomes" id="UP000076852"/>
    </source>
</evidence>
<dbReference type="OrthoDB" id="9093748at2"/>
<feature type="chain" id="PRO_5007813791" description="Rap1a immunity protein domain-containing protein" evidence="2">
    <location>
        <begin position="31"/>
        <end position="164"/>
    </location>
</feature>
<feature type="signal peptide" evidence="2">
    <location>
        <begin position="1"/>
        <end position="30"/>
    </location>
</feature>
<name>A0A160FNA1_9BURK</name>
<keyword evidence="4" id="KW-1185">Reference proteome</keyword>
<evidence type="ECO:0000256" key="1">
    <source>
        <dbReference type="SAM" id="MobiDB-lite"/>
    </source>
</evidence>
<dbReference type="AlphaFoldDB" id="A0A160FNA1"/>
<feature type="compositionally biased region" description="Low complexity" evidence="1">
    <location>
        <begin position="32"/>
        <end position="46"/>
    </location>
</feature>
<organism evidence="3 4">
    <name type="scientific">Paraburkholderia phytofirmans OLGA172</name>
    <dbReference type="NCBI Taxonomy" id="1417228"/>
    <lineage>
        <taxon>Bacteria</taxon>
        <taxon>Pseudomonadati</taxon>
        <taxon>Pseudomonadota</taxon>
        <taxon>Betaproteobacteria</taxon>
        <taxon>Burkholderiales</taxon>
        <taxon>Burkholderiaceae</taxon>
        <taxon>Paraburkholderia</taxon>
    </lineage>
</organism>
<dbReference type="KEGG" id="buz:AYM40_16525"/>
<dbReference type="EMBL" id="CP014578">
    <property type="protein sequence ID" value="ANB73786.1"/>
    <property type="molecule type" value="Genomic_DNA"/>
</dbReference>
<evidence type="ECO:0000313" key="3">
    <source>
        <dbReference type="EMBL" id="ANB73786.1"/>
    </source>
</evidence>
<evidence type="ECO:0000256" key="2">
    <source>
        <dbReference type="SAM" id="SignalP"/>
    </source>
</evidence>
<protein>
    <recommendedName>
        <fullName evidence="5">Rap1a immunity protein domain-containing protein</fullName>
    </recommendedName>
</protein>